<dbReference type="GO" id="GO:0009313">
    <property type="term" value="P:oligosaccharide catabolic process"/>
    <property type="evidence" value="ECO:0007669"/>
    <property type="project" value="TreeGrafter"/>
</dbReference>
<accession>A0A2R8BT57</accession>
<dbReference type="InterPro" id="IPR006047">
    <property type="entry name" value="GH13_cat_dom"/>
</dbReference>
<dbReference type="EMBL" id="ONZF01000002">
    <property type="protein sequence ID" value="SPJ23315.1"/>
    <property type="molecule type" value="Genomic_DNA"/>
</dbReference>
<dbReference type="Gene3D" id="3.90.400.10">
    <property type="entry name" value="Oligo-1,6-glucosidase, Domain 2"/>
    <property type="match status" value="1"/>
</dbReference>
<dbReference type="PANTHER" id="PTHR10357">
    <property type="entry name" value="ALPHA-AMYLASE FAMILY MEMBER"/>
    <property type="match status" value="1"/>
</dbReference>
<dbReference type="Gene3D" id="3.20.20.80">
    <property type="entry name" value="Glycosidases"/>
    <property type="match status" value="1"/>
</dbReference>
<dbReference type="AlphaFoldDB" id="A0A2R8BT57"/>
<keyword evidence="3" id="KW-0326">Glycosidase</keyword>
<dbReference type="EC" id="3.2.1.10" evidence="3"/>
<dbReference type="SUPFAM" id="SSF51445">
    <property type="entry name" value="(Trans)glycosidases"/>
    <property type="match status" value="1"/>
</dbReference>
<protein>
    <submittedName>
        <fullName evidence="3">Oligo-1,6-glucosidase 1</fullName>
        <ecNumber evidence="3">3.2.1.10</ecNumber>
    </submittedName>
</protein>
<gene>
    <name evidence="3" type="primary">malL_1</name>
    <name evidence="3" type="ORF">PAA8504_01125</name>
</gene>
<evidence type="ECO:0000313" key="3">
    <source>
        <dbReference type="EMBL" id="SPJ23315.1"/>
    </source>
</evidence>
<dbReference type="Proteomes" id="UP000244912">
    <property type="component" value="Unassembled WGS sequence"/>
</dbReference>
<keyword evidence="3" id="KW-0378">Hydrolase</keyword>
<dbReference type="PANTHER" id="PTHR10357:SF179">
    <property type="entry name" value="NEUTRAL AND BASIC AMINO ACID TRANSPORT PROTEIN RBAT"/>
    <property type="match status" value="1"/>
</dbReference>
<comment type="similarity">
    <text evidence="1">Belongs to the glycosyl hydrolase 13 family.</text>
</comment>
<dbReference type="GO" id="GO:0004556">
    <property type="term" value="F:alpha-amylase activity"/>
    <property type="evidence" value="ECO:0007669"/>
    <property type="project" value="TreeGrafter"/>
</dbReference>
<sequence>MWPDAPLIYNLYPRSFNDTSGSGEGDLKGVIEKLDHVASLGVDAIWVGPFFISPLADGGYDIADHRTVDPRYGTLDDFDDLVREIHDRGMLVMIDQVFNHTSAEHAWFQASIDGDEEKADCYVWRDPKPDGTPPNNWISQFGMPAWTWNHRRQQYYHHQFLSCQPNLNLRNDLVKTMFRETMEFWLDRGVDGFRFDVVTAYLFDEDMPDNPPARPVVLSKVTGPNHNPYSYQDHVYDLLQGDGAAYTENMRKWAGKDIYLLGESNTGNQSVEVAQSFTREGRLDACYTTDPMQVGNDPIALMNILKALDGDWCTPWWFTSHDQPRHISRLGDGSDACARFYATLLAVLPGAAIMFQGEELALPQPTLAKAETTDPFDLLYWPDAPGREGPRVPMPWKSRKKNYGFTTGDPWLPMRWERDRCVDQQEGAEDSVLNYYRRAMAFRKEVRLNAPDKLRVDASTSAMSLRIARGGKDWMVVLNFSTTESLPVPTRSADTPVLQTGWDGRRLLPWGAAVWEGLDEEVGASCG</sequence>
<reference evidence="3 4" key="1">
    <citation type="submission" date="2018-03" db="EMBL/GenBank/DDBJ databases">
        <authorList>
            <person name="Keele B.F."/>
        </authorList>
    </citation>
    <scope>NUCLEOTIDE SEQUENCE [LARGE SCALE GENOMIC DNA]</scope>
    <source>
        <strain evidence="3 4">CECT 8504</strain>
    </source>
</reference>
<proteinExistence type="inferred from homology"/>
<dbReference type="Pfam" id="PF00128">
    <property type="entry name" value="Alpha-amylase"/>
    <property type="match status" value="1"/>
</dbReference>
<dbReference type="InterPro" id="IPR045857">
    <property type="entry name" value="O16G_dom_2"/>
</dbReference>
<organism evidence="3 4">
    <name type="scientific">Palleronia abyssalis</name>
    <dbReference type="NCBI Taxonomy" id="1501240"/>
    <lineage>
        <taxon>Bacteria</taxon>
        <taxon>Pseudomonadati</taxon>
        <taxon>Pseudomonadota</taxon>
        <taxon>Alphaproteobacteria</taxon>
        <taxon>Rhodobacterales</taxon>
        <taxon>Roseobacteraceae</taxon>
        <taxon>Palleronia</taxon>
    </lineage>
</organism>
<evidence type="ECO:0000256" key="1">
    <source>
        <dbReference type="ARBA" id="ARBA00008061"/>
    </source>
</evidence>
<evidence type="ECO:0000259" key="2">
    <source>
        <dbReference type="SMART" id="SM00642"/>
    </source>
</evidence>
<evidence type="ECO:0000313" key="4">
    <source>
        <dbReference type="Proteomes" id="UP000244912"/>
    </source>
</evidence>
<dbReference type="InterPro" id="IPR017853">
    <property type="entry name" value="GH"/>
</dbReference>
<name>A0A2R8BT57_9RHOB</name>
<feature type="domain" description="Glycosyl hydrolase family 13 catalytic" evidence="2">
    <location>
        <begin position="10"/>
        <end position="387"/>
    </location>
</feature>
<dbReference type="SMART" id="SM00642">
    <property type="entry name" value="Aamy"/>
    <property type="match status" value="1"/>
</dbReference>
<dbReference type="GO" id="GO:0004574">
    <property type="term" value="F:oligo-1,6-glucosidase activity"/>
    <property type="evidence" value="ECO:0007669"/>
    <property type="project" value="UniProtKB-EC"/>
</dbReference>
<keyword evidence="4" id="KW-1185">Reference proteome</keyword>